<sequence>MRCPECWRPPSSWPWWTRCRRTRPTRSTLAKGATRAPRRGRATRTPSRLTACSRPTCGAPRRPSSGETPIRAGRTGAAPGCCRTSCWHPTRHRGSRAAACPIASLYDAWAWHNRPLFLSFFRRCTGECDVVNLRKYTTSPVNLCEFLY</sequence>
<reference evidence="2" key="1">
    <citation type="submission" date="2014-09" db="EMBL/GenBank/DDBJ databases">
        <authorList>
            <person name="Magalhaes I.L.F."/>
            <person name="Oliveira U."/>
            <person name="Santos F.R."/>
            <person name="Vidigal T.H.D.A."/>
            <person name="Brescovit A.D."/>
            <person name="Santos A.J."/>
        </authorList>
    </citation>
    <scope>NUCLEOTIDE SEQUENCE</scope>
    <source>
        <tissue evidence="2">Shoot tissue taken approximately 20 cm above the soil surface</tissue>
    </source>
</reference>
<dbReference type="AlphaFoldDB" id="A0A0A9GDE4"/>
<evidence type="ECO:0000256" key="1">
    <source>
        <dbReference type="SAM" id="MobiDB-lite"/>
    </source>
</evidence>
<reference evidence="2" key="2">
    <citation type="journal article" date="2015" name="Data Brief">
        <title>Shoot transcriptome of the giant reed, Arundo donax.</title>
        <authorList>
            <person name="Barrero R.A."/>
            <person name="Guerrero F.D."/>
            <person name="Moolhuijzen P."/>
            <person name="Goolsby J.A."/>
            <person name="Tidwell J."/>
            <person name="Bellgard S.E."/>
            <person name="Bellgard M.I."/>
        </authorList>
    </citation>
    <scope>NUCLEOTIDE SEQUENCE</scope>
    <source>
        <tissue evidence="2">Shoot tissue taken approximately 20 cm above the soil surface</tissue>
    </source>
</reference>
<accession>A0A0A9GDE4</accession>
<name>A0A0A9GDE4_ARUDO</name>
<organism evidence="2">
    <name type="scientific">Arundo donax</name>
    <name type="common">Giant reed</name>
    <name type="synonym">Donax arundinaceus</name>
    <dbReference type="NCBI Taxonomy" id="35708"/>
    <lineage>
        <taxon>Eukaryota</taxon>
        <taxon>Viridiplantae</taxon>
        <taxon>Streptophyta</taxon>
        <taxon>Embryophyta</taxon>
        <taxon>Tracheophyta</taxon>
        <taxon>Spermatophyta</taxon>
        <taxon>Magnoliopsida</taxon>
        <taxon>Liliopsida</taxon>
        <taxon>Poales</taxon>
        <taxon>Poaceae</taxon>
        <taxon>PACMAD clade</taxon>
        <taxon>Arundinoideae</taxon>
        <taxon>Arundineae</taxon>
        <taxon>Arundo</taxon>
    </lineage>
</organism>
<proteinExistence type="predicted"/>
<protein>
    <submittedName>
        <fullName evidence="2">Lox9</fullName>
    </submittedName>
</protein>
<feature type="compositionally biased region" description="Low complexity" evidence="1">
    <location>
        <begin position="26"/>
        <end position="35"/>
    </location>
</feature>
<evidence type="ECO:0000313" key="2">
    <source>
        <dbReference type="EMBL" id="JAE20566.1"/>
    </source>
</evidence>
<dbReference type="EMBL" id="GBRH01177330">
    <property type="protein sequence ID" value="JAE20566.1"/>
    <property type="molecule type" value="Transcribed_RNA"/>
</dbReference>
<feature type="region of interest" description="Disordered" evidence="1">
    <location>
        <begin position="26"/>
        <end position="70"/>
    </location>
</feature>